<dbReference type="GO" id="GO:0001733">
    <property type="term" value="F:galactosylceramide sulfotransferase activity"/>
    <property type="evidence" value="ECO:0007669"/>
    <property type="project" value="InterPro"/>
</dbReference>
<keyword evidence="9" id="KW-0325">Glycoprotein</keyword>
<dbReference type="SUPFAM" id="SSF52540">
    <property type="entry name" value="P-loop containing nucleoside triphosphate hydrolases"/>
    <property type="match status" value="1"/>
</dbReference>
<evidence type="ECO:0000256" key="10">
    <source>
        <dbReference type="SAM" id="Phobius"/>
    </source>
</evidence>
<evidence type="ECO:0000256" key="2">
    <source>
        <dbReference type="ARBA" id="ARBA00008124"/>
    </source>
</evidence>
<dbReference type="InterPro" id="IPR009729">
    <property type="entry name" value="Gal-3-0_sulfotransfrase"/>
</dbReference>
<organism evidence="11 12">
    <name type="scientific">Elysia chlorotica</name>
    <name type="common">Eastern emerald elysia</name>
    <name type="synonym">Sea slug</name>
    <dbReference type="NCBI Taxonomy" id="188477"/>
    <lineage>
        <taxon>Eukaryota</taxon>
        <taxon>Metazoa</taxon>
        <taxon>Spiralia</taxon>
        <taxon>Lophotrochozoa</taxon>
        <taxon>Mollusca</taxon>
        <taxon>Gastropoda</taxon>
        <taxon>Heterobranchia</taxon>
        <taxon>Euthyneura</taxon>
        <taxon>Panpulmonata</taxon>
        <taxon>Sacoglossa</taxon>
        <taxon>Placobranchoidea</taxon>
        <taxon>Plakobranchidae</taxon>
        <taxon>Elysia</taxon>
    </lineage>
</organism>
<evidence type="ECO:0000256" key="1">
    <source>
        <dbReference type="ARBA" id="ARBA00004323"/>
    </source>
</evidence>
<evidence type="ECO:0008006" key="13">
    <source>
        <dbReference type="Google" id="ProtNLM"/>
    </source>
</evidence>
<comment type="caution">
    <text evidence="11">The sequence shown here is derived from an EMBL/GenBank/DDBJ whole genome shotgun (WGS) entry which is preliminary data.</text>
</comment>
<dbReference type="EMBL" id="RQTK01000241">
    <property type="protein sequence ID" value="RUS83496.1"/>
    <property type="molecule type" value="Genomic_DNA"/>
</dbReference>
<evidence type="ECO:0000256" key="5">
    <source>
        <dbReference type="ARBA" id="ARBA00022968"/>
    </source>
</evidence>
<dbReference type="OrthoDB" id="514299at2759"/>
<dbReference type="GO" id="GO:0000139">
    <property type="term" value="C:Golgi membrane"/>
    <property type="evidence" value="ECO:0007669"/>
    <property type="project" value="UniProtKB-SubCell"/>
</dbReference>
<feature type="transmembrane region" description="Helical" evidence="10">
    <location>
        <begin position="6"/>
        <end position="29"/>
    </location>
</feature>
<evidence type="ECO:0000256" key="7">
    <source>
        <dbReference type="ARBA" id="ARBA00023034"/>
    </source>
</evidence>
<dbReference type="GO" id="GO:0009247">
    <property type="term" value="P:glycolipid biosynthetic process"/>
    <property type="evidence" value="ECO:0007669"/>
    <property type="project" value="InterPro"/>
</dbReference>
<dbReference type="InterPro" id="IPR027417">
    <property type="entry name" value="P-loop_NTPase"/>
</dbReference>
<keyword evidence="3" id="KW-0808">Transferase</keyword>
<keyword evidence="12" id="KW-1185">Reference proteome</keyword>
<evidence type="ECO:0000256" key="9">
    <source>
        <dbReference type="ARBA" id="ARBA00023180"/>
    </source>
</evidence>
<feature type="transmembrane region" description="Helical" evidence="10">
    <location>
        <begin position="41"/>
        <end position="59"/>
    </location>
</feature>
<gene>
    <name evidence="11" type="ORF">EGW08_008746</name>
</gene>
<name>A0A433TPS4_ELYCH</name>
<evidence type="ECO:0000256" key="6">
    <source>
        <dbReference type="ARBA" id="ARBA00022989"/>
    </source>
</evidence>
<evidence type="ECO:0000313" key="12">
    <source>
        <dbReference type="Proteomes" id="UP000271974"/>
    </source>
</evidence>
<dbReference type="Gene3D" id="3.40.50.300">
    <property type="entry name" value="P-loop containing nucleotide triphosphate hydrolases"/>
    <property type="match status" value="1"/>
</dbReference>
<keyword evidence="5" id="KW-0735">Signal-anchor</keyword>
<evidence type="ECO:0000256" key="4">
    <source>
        <dbReference type="ARBA" id="ARBA00022692"/>
    </source>
</evidence>
<proteinExistence type="inferred from homology"/>
<dbReference type="Proteomes" id="UP000271974">
    <property type="component" value="Unassembled WGS sequence"/>
</dbReference>
<accession>A0A433TPS4</accession>
<dbReference type="PANTHER" id="PTHR14647">
    <property type="entry name" value="GALACTOSE-3-O-SULFOTRANSFERASE"/>
    <property type="match status" value="1"/>
</dbReference>
<keyword evidence="4 10" id="KW-0812">Transmembrane</keyword>
<reference evidence="11 12" key="1">
    <citation type="submission" date="2019-01" db="EMBL/GenBank/DDBJ databases">
        <title>A draft genome assembly of the solar-powered sea slug Elysia chlorotica.</title>
        <authorList>
            <person name="Cai H."/>
            <person name="Li Q."/>
            <person name="Fang X."/>
            <person name="Li J."/>
            <person name="Curtis N.E."/>
            <person name="Altenburger A."/>
            <person name="Shibata T."/>
            <person name="Feng M."/>
            <person name="Maeda T."/>
            <person name="Schwartz J.A."/>
            <person name="Shigenobu S."/>
            <person name="Lundholm N."/>
            <person name="Nishiyama T."/>
            <person name="Yang H."/>
            <person name="Hasebe M."/>
            <person name="Li S."/>
            <person name="Pierce S.K."/>
            <person name="Wang J."/>
        </authorList>
    </citation>
    <scope>NUCLEOTIDE SEQUENCE [LARGE SCALE GENOMIC DNA]</scope>
    <source>
        <strain evidence="11">EC2010</strain>
        <tissue evidence="11">Whole organism of an adult</tissue>
    </source>
</reference>
<dbReference type="PANTHER" id="PTHR14647:SF87">
    <property type="entry name" value="PUTATIVE-RELATED"/>
    <property type="match status" value="1"/>
</dbReference>
<evidence type="ECO:0000256" key="3">
    <source>
        <dbReference type="ARBA" id="ARBA00022679"/>
    </source>
</evidence>
<keyword evidence="8 10" id="KW-0472">Membrane</keyword>
<protein>
    <recommendedName>
        <fullName evidence="13">Galactose-3-O-sulfotransferase 3</fullName>
    </recommendedName>
</protein>
<evidence type="ECO:0000256" key="8">
    <source>
        <dbReference type="ARBA" id="ARBA00023136"/>
    </source>
</evidence>
<evidence type="ECO:0000313" key="11">
    <source>
        <dbReference type="EMBL" id="RUS83496.1"/>
    </source>
</evidence>
<keyword evidence="7" id="KW-0333">Golgi apparatus</keyword>
<keyword evidence="6 10" id="KW-1133">Transmembrane helix</keyword>
<comment type="similarity">
    <text evidence="2">Belongs to the galactose-3-O-sulfotransferase family.</text>
</comment>
<dbReference type="AlphaFoldDB" id="A0A433TPS4"/>
<comment type="subcellular location">
    <subcellularLocation>
        <location evidence="1">Golgi apparatus membrane</location>
        <topology evidence="1">Single-pass type II membrane protein</topology>
    </subcellularLocation>
</comment>
<sequence>MTAPIYLKLFVYISFALYPLLSKLCWTLPTLPKGNSRARRYLFIVLAVPSALLVVYLNIKASVGPPIVQESASLISRTQNSLKSVMKRPHVTEKNSTLKLDPVKTGEENQAPVTATHQMPVASIGDTQSPKVFNLTTSLLPRRPPIPREGPEIRQVIYAKVHKAASTTMQNIFMRFALARDLNVLLHVNKTSISESGSYFSRYEVVPLPRGKQFYDILCSHVIFNEHHLARFFPKTAARVAMVREPLSQALSALRYYLGSYPTGALLQGFEKYKEDTINGFFRNPSHFYDYDRLRGPTSSHINNRMSIDLGFDLNAFELSKKNQTKIQSFLRQLEEQFDVVLVSEFFDESLVLMRRMLRWPTKDIIYLKANVGKSDDDPMWDKTLIVNSTLVKQYREWAAIDYQLYDHFTDVFMKMIQREPRFQEELTAFKTIQMDVKYFCLHDKTSEILHIPRSDWTNEFSVSRADCRLMLLNERQISDFAKDRQFRRYQASKR</sequence>
<dbReference type="Pfam" id="PF06990">
    <property type="entry name" value="Gal-3-0_sulfotr"/>
    <property type="match status" value="1"/>
</dbReference>